<sequence length="338" mass="36459">MVKMADVAATAGVSITTVSHALNNTRPVSDELRARVLAAVRDTGYTPNSVARALVTQSTMLIGVVMSFLSNPFFAPLVTHIDRTARRRGYTLLLTENHENATDEAMQVKVMLDRRVDGIIIAPAARNLHEVISRLTASGTPTVLIDRLSEGEFDEVGADNIEPTAQMIEHLAAHGHTRIGCISGQPGLSTTSERLTGYRVGLQRAGLLFDRKLVRAGASQIEPARKSVKALMTGPNPPTALFSANNAMTVGMLRGLRDLGLRVPDDVAVGAFDDFEWADLMSPQLTTVAQPIPQIGSLATKLLLRRIDGYDGPTERHAIPPLLQVRDSCGCNQVELGR</sequence>
<keyword evidence="3" id="KW-0238">DNA-binding</keyword>
<reference evidence="6 7" key="1">
    <citation type="submission" date="2018-11" db="EMBL/GenBank/DDBJ databases">
        <title>Draft genome of Simplicispira Flexivirga sp. BO-16.</title>
        <authorList>
            <person name="Im W.T."/>
        </authorList>
    </citation>
    <scope>NUCLEOTIDE SEQUENCE [LARGE SCALE GENOMIC DNA]</scope>
    <source>
        <strain evidence="6 7">BO-16</strain>
    </source>
</reference>
<evidence type="ECO:0000256" key="3">
    <source>
        <dbReference type="ARBA" id="ARBA00023125"/>
    </source>
</evidence>
<evidence type="ECO:0000256" key="4">
    <source>
        <dbReference type="ARBA" id="ARBA00023163"/>
    </source>
</evidence>
<dbReference type="InterPro" id="IPR010982">
    <property type="entry name" value="Lambda_DNA-bd_dom_sf"/>
</dbReference>
<dbReference type="OrthoDB" id="3595338at2"/>
<dbReference type="EMBL" id="RJJQ01000002">
    <property type="protein sequence ID" value="RNI24690.1"/>
    <property type="molecule type" value="Genomic_DNA"/>
</dbReference>
<evidence type="ECO:0000259" key="5">
    <source>
        <dbReference type="PROSITE" id="PS50932"/>
    </source>
</evidence>
<keyword evidence="4" id="KW-0804">Transcription</keyword>
<dbReference type="PANTHER" id="PTHR30146:SF148">
    <property type="entry name" value="HTH-TYPE TRANSCRIPTIONAL REPRESSOR PURR-RELATED"/>
    <property type="match status" value="1"/>
</dbReference>
<dbReference type="CDD" id="cd01392">
    <property type="entry name" value="HTH_LacI"/>
    <property type="match status" value="1"/>
</dbReference>
<dbReference type="PROSITE" id="PS50932">
    <property type="entry name" value="HTH_LACI_2"/>
    <property type="match status" value="1"/>
</dbReference>
<gene>
    <name evidence="6" type="ORF">EFY87_03025</name>
</gene>
<dbReference type="GO" id="GO:0003700">
    <property type="term" value="F:DNA-binding transcription factor activity"/>
    <property type="evidence" value="ECO:0007669"/>
    <property type="project" value="TreeGrafter"/>
</dbReference>
<evidence type="ECO:0000256" key="2">
    <source>
        <dbReference type="ARBA" id="ARBA00023015"/>
    </source>
</evidence>
<dbReference type="Pfam" id="PF00356">
    <property type="entry name" value="LacI"/>
    <property type="match status" value="1"/>
</dbReference>
<dbReference type="PROSITE" id="PS00356">
    <property type="entry name" value="HTH_LACI_1"/>
    <property type="match status" value="1"/>
</dbReference>
<keyword evidence="7" id="KW-1185">Reference proteome</keyword>
<evidence type="ECO:0000313" key="6">
    <source>
        <dbReference type="EMBL" id="RNI24690.1"/>
    </source>
</evidence>
<dbReference type="CDD" id="cd06267">
    <property type="entry name" value="PBP1_LacI_sugar_binding-like"/>
    <property type="match status" value="1"/>
</dbReference>
<keyword evidence="2" id="KW-0805">Transcription regulation</keyword>
<evidence type="ECO:0000313" key="7">
    <source>
        <dbReference type="Proteomes" id="UP000271678"/>
    </source>
</evidence>
<dbReference type="RefSeq" id="WP_123269983.1">
    <property type="nucleotide sequence ID" value="NZ_RJJQ01000002.1"/>
</dbReference>
<dbReference type="SUPFAM" id="SSF53822">
    <property type="entry name" value="Periplasmic binding protein-like I"/>
    <property type="match status" value="1"/>
</dbReference>
<evidence type="ECO:0000256" key="1">
    <source>
        <dbReference type="ARBA" id="ARBA00022491"/>
    </source>
</evidence>
<comment type="caution">
    <text evidence="6">The sequence shown here is derived from an EMBL/GenBank/DDBJ whole genome shotgun (WGS) entry which is preliminary data.</text>
</comment>
<dbReference type="InterPro" id="IPR046335">
    <property type="entry name" value="LacI/GalR-like_sensor"/>
</dbReference>
<dbReference type="SMART" id="SM00354">
    <property type="entry name" value="HTH_LACI"/>
    <property type="match status" value="1"/>
</dbReference>
<dbReference type="Gene3D" id="3.40.50.2300">
    <property type="match status" value="2"/>
</dbReference>
<protein>
    <submittedName>
        <fullName evidence="6">LacI family transcriptional regulator</fullName>
    </submittedName>
</protein>
<dbReference type="Proteomes" id="UP000271678">
    <property type="component" value="Unassembled WGS sequence"/>
</dbReference>
<dbReference type="Pfam" id="PF13377">
    <property type="entry name" value="Peripla_BP_3"/>
    <property type="match status" value="1"/>
</dbReference>
<keyword evidence="1" id="KW-0678">Repressor</keyword>
<proteinExistence type="predicted"/>
<dbReference type="InterPro" id="IPR000843">
    <property type="entry name" value="HTH_LacI"/>
</dbReference>
<name>A0A3M9MGK5_9MICO</name>
<feature type="domain" description="HTH lacI-type" evidence="5">
    <location>
        <begin position="2"/>
        <end position="56"/>
    </location>
</feature>
<accession>A0A3M9MGK5</accession>
<dbReference type="PANTHER" id="PTHR30146">
    <property type="entry name" value="LACI-RELATED TRANSCRIPTIONAL REPRESSOR"/>
    <property type="match status" value="1"/>
</dbReference>
<dbReference type="SUPFAM" id="SSF47413">
    <property type="entry name" value="lambda repressor-like DNA-binding domains"/>
    <property type="match status" value="1"/>
</dbReference>
<dbReference type="InterPro" id="IPR028082">
    <property type="entry name" value="Peripla_BP_I"/>
</dbReference>
<dbReference type="AlphaFoldDB" id="A0A3M9MGK5"/>
<dbReference type="Gene3D" id="1.10.260.40">
    <property type="entry name" value="lambda repressor-like DNA-binding domains"/>
    <property type="match status" value="1"/>
</dbReference>
<dbReference type="GO" id="GO:0000976">
    <property type="term" value="F:transcription cis-regulatory region binding"/>
    <property type="evidence" value="ECO:0007669"/>
    <property type="project" value="TreeGrafter"/>
</dbReference>
<organism evidence="6 7">
    <name type="scientific">Flexivirga caeni</name>
    <dbReference type="NCBI Taxonomy" id="2294115"/>
    <lineage>
        <taxon>Bacteria</taxon>
        <taxon>Bacillati</taxon>
        <taxon>Actinomycetota</taxon>
        <taxon>Actinomycetes</taxon>
        <taxon>Micrococcales</taxon>
        <taxon>Dermacoccaceae</taxon>
        <taxon>Flexivirga</taxon>
    </lineage>
</organism>